<dbReference type="EMBL" id="BLXT01007780">
    <property type="protein sequence ID" value="GFO42309.1"/>
    <property type="molecule type" value="Genomic_DNA"/>
</dbReference>
<feature type="compositionally biased region" description="Acidic residues" evidence="1">
    <location>
        <begin position="23"/>
        <end position="62"/>
    </location>
</feature>
<comment type="caution">
    <text evidence="2">The sequence shown here is derived from an EMBL/GenBank/DDBJ whole genome shotgun (WGS) entry which is preliminary data.</text>
</comment>
<feature type="region of interest" description="Disordered" evidence="1">
    <location>
        <begin position="17"/>
        <end position="64"/>
    </location>
</feature>
<name>A0AAV4DDN1_9GAST</name>
<evidence type="ECO:0000313" key="3">
    <source>
        <dbReference type="Proteomes" id="UP000735302"/>
    </source>
</evidence>
<keyword evidence="3" id="KW-1185">Reference proteome</keyword>
<proteinExistence type="predicted"/>
<gene>
    <name evidence="2" type="ORF">PoB_006881400</name>
</gene>
<reference evidence="2 3" key="1">
    <citation type="journal article" date="2021" name="Elife">
        <title>Chloroplast acquisition without the gene transfer in kleptoplastic sea slugs, Plakobranchus ocellatus.</title>
        <authorList>
            <person name="Maeda T."/>
            <person name="Takahashi S."/>
            <person name="Yoshida T."/>
            <person name="Shimamura S."/>
            <person name="Takaki Y."/>
            <person name="Nagai Y."/>
            <person name="Toyoda A."/>
            <person name="Suzuki Y."/>
            <person name="Arimoto A."/>
            <person name="Ishii H."/>
            <person name="Satoh N."/>
            <person name="Nishiyama T."/>
            <person name="Hasebe M."/>
            <person name="Maruyama T."/>
            <person name="Minagawa J."/>
            <person name="Obokata J."/>
            <person name="Shigenobu S."/>
        </authorList>
    </citation>
    <scope>NUCLEOTIDE SEQUENCE [LARGE SCALE GENOMIC DNA]</scope>
</reference>
<accession>A0AAV4DDN1</accession>
<organism evidence="2 3">
    <name type="scientific">Plakobranchus ocellatus</name>
    <dbReference type="NCBI Taxonomy" id="259542"/>
    <lineage>
        <taxon>Eukaryota</taxon>
        <taxon>Metazoa</taxon>
        <taxon>Spiralia</taxon>
        <taxon>Lophotrochozoa</taxon>
        <taxon>Mollusca</taxon>
        <taxon>Gastropoda</taxon>
        <taxon>Heterobranchia</taxon>
        <taxon>Euthyneura</taxon>
        <taxon>Panpulmonata</taxon>
        <taxon>Sacoglossa</taxon>
        <taxon>Placobranchoidea</taxon>
        <taxon>Plakobranchidae</taxon>
        <taxon>Plakobranchus</taxon>
    </lineage>
</organism>
<evidence type="ECO:0000313" key="2">
    <source>
        <dbReference type="EMBL" id="GFO42309.1"/>
    </source>
</evidence>
<dbReference type="AlphaFoldDB" id="A0AAV4DDN1"/>
<evidence type="ECO:0000256" key="1">
    <source>
        <dbReference type="SAM" id="MobiDB-lite"/>
    </source>
</evidence>
<dbReference type="Proteomes" id="UP000735302">
    <property type="component" value="Unassembled WGS sequence"/>
</dbReference>
<protein>
    <submittedName>
        <fullName evidence="2">Uncharacterized protein</fullName>
    </submittedName>
</protein>
<sequence>MKLSSFGETKLTIEKLAHSSNNDVDDDDNDDGDADNEEEEEEKEKEEEEEDVEEEEDSEEEEVVFKRTEYKIKNFSGRSSLFQNLSHYRAFTVVQFVEGSKPFSPGDQAENSLWSQH</sequence>